<dbReference type="FunFam" id="3.40.50.720:FF:000334">
    <property type="entry name" value="Inositol-3-phosphate synthase"/>
    <property type="match status" value="1"/>
</dbReference>
<evidence type="ECO:0000256" key="3">
    <source>
        <dbReference type="ARBA" id="ARBA00004496"/>
    </source>
</evidence>
<evidence type="ECO:0000256" key="17">
    <source>
        <dbReference type="ARBA" id="ARBA00070063"/>
    </source>
</evidence>
<dbReference type="InterPro" id="IPR013021">
    <property type="entry name" value="Myo-inos-1-P_Synthase_GAPDH"/>
</dbReference>
<protein>
    <recommendedName>
        <fullName evidence="17">Inositol-3-phosphate synthase</fullName>
        <ecNumber evidence="7">5.5.1.4</ecNumber>
    </recommendedName>
</protein>
<gene>
    <name evidence="19" type="ORF">RDWZM_007725</name>
</gene>
<keyword evidence="14" id="KW-0413">Isomerase</keyword>
<comment type="function">
    <text evidence="16">Key enzyme in myo-inositol biosynthesis pathway that catalyzes the conversion of glucose 6-phosphate to 1-myo-inositol 1-phosphate in a NAD-dependent manner. Rate-limiting enzyme in the synthesis of all inositol-containing compounds.</text>
</comment>
<comment type="pathway">
    <text evidence="4">Polyol metabolism; myo-inositol biosynthesis; myo-inositol from D-glucose 6-phosphate: step 1/2.</text>
</comment>
<keyword evidence="20" id="KW-1185">Reference proteome</keyword>
<comment type="catalytic activity">
    <reaction evidence="1">
        <text>D-glucose 6-phosphate = 1D-myo-inositol 3-phosphate</text>
        <dbReference type="Rhea" id="RHEA:10716"/>
        <dbReference type="ChEBI" id="CHEBI:58401"/>
        <dbReference type="ChEBI" id="CHEBI:61548"/>
        <dbReference type="EC" id="5.5.1.4"/>
    </reaction>
</comment>
<dbReference type="InterPro" id="IPR036291">
    <property type="entry name" value="NAD(P)-bd_dom_sf"/>
</dbReference>
<evidence type="ECO:0000256" key="12">
    <source>
        <dbReference type="ARBA" id="ARBA00023098"/>
    </source>
</evidence>
<dbReference type="GO" id="GO:0005737">
    <property type="term" value="C:cytoplasm"/>
    <property type="evidence" value="ECO:0007669"/>
    <property type="project" value="UniProtKB-SubCell"/>
</dbReference>
<dbReference type="GO" id="GO:0006021">
    <property type="term" value="P:inositol biosynthetic process"/>
    <property type="evidence" value="ECO:0007669"/>
    <property type="project" value="UniProtKB-KW"/>
</dbReference>
<dbReference type="AlphaFoldDB" id="A0A9Q0M0S0"/>
<comment type="subcellular location">
    <subcellularLocation>
        <location evidence="3">Cytoplasm</location>
    </subcellularLocation>
</comment>
<feature type="domain" description="Myo-inositol-1-phosphate synthase GAPDH-like" evidence="18">
    <location>
        <begin position="308"/>
        <end position="422"/>
    </location>
</feature>
<evidence type="ECO:0000313" key="20">
    <source>
        <dbReference type="Proteomes" id="UP001142055"/>
    </source>
</evidence>
<comment type="cofactor">
    <cofactor evidence="2">
        <name>NAD(+)</name>
        <dbReference type="ChEBI" id="CHEBI:57540"/>
    </cofactor>
</comment>
<dbReference type="PIRSF" id="PIRSF015578">
    <property type="entry name" value="Myoinos-ppht_syn"/>
    <property type="match status" value="1"/>
</dbReference>
<dbReference type="InterPro" id="IPR002587">
    <property type="entry name" value="Myo-inos-1-P_Synthase"/>
</dbReference>
<dbReference type="SUPFAM" id="SSF55347">
    <property type="entry name" value="Glyceraldehyde-3-phosphate dehydrogenase-like, C-terminal domain"/>
    <property type="match status" value="1"/>
</dbReference>
<dbReference type="Pfam" id="PF01658">
    <property type="entry name" value="Inos-1-P_synth"/>
    <property type="match status" value="1"/>
</dbReference>
<dbReference type="Pfam" id="PF07994">
    <property type="entry name" value="NAD_binding_5"/>
    <property type="match status" value="1"/>
</dbReference>
<sequence length="548" mass="61490">MATINVQSPNIRYTEESIEADYEYENARCVKDDKTNNIKVYPMKSVITFRTMRKVPRTGLMLVGWGGNNGTTVTGAIIANRHQMQFRNKEGTVKANYFGSITQSSTVMLGNDPNGKEVYVPMKDVVPMVNPNDFVLDGWDISGLNLADAMERAKVFDINLQEQLRPHMESLKPRKAVYNPDFIAANQSERADNVVSIQDKWAQVEQIRADIRDFKKKNQLDTIIVLWTANTERFSEVIPGIHDTADNLIAAIKRNESELAPSALYAVASILEKSTYINGSPQNTFVPGLIELAERNQVFISGDDFKSGQTKFKSVLVDFLVSAGIKPCSIVSYNHLGNNDGYNLMAPKQFRSKEISKSNVVDDMVNSNQILYGQGKSHPDHTVVIKYVPYVGDSKRAMDEYISELMMGGRNTIVVHNTCEDSLLASPIILDLAILAELCQRVTFRVHNSNVETNFQPFNTILSLLAYLCKAPLVERGANVVNALFKQRSCIENILRAFIALPPNNNLDLYFKCSDRNEWYEELKQPILKSKNLEQSIAPPFNGVMSGH</sequence>
<comment type="caution">
    <text evidence="19">The sequence shown here is derived from an EMBL/GenBank/DDBJ whole genome shotgun (WGS) entry which is preliminary data.</text>
</comment>
<dbReference type="FunFam" id="3.30.360.10:FF:000055">
    <property type="entry name" value="Putative myo-inositol-1-phosphate synthase"/>
    <property type="match status" value="1"/>
</dbReference>
<organism evidence="19 20">
    <name type="scientific">Blomia tropicalis</name>
    <name type="common">Mite</name>
    <dbReference type="NCBI Taxonomy" id="40697"/>
    <lineage>
        <taxon>Eukaryota</taxon>
        <taxon>Metazoa</taxon>
        <taxon>Ecdysozoa</taxon>
        <taxon>Arthropoda</taxon>
        <taxon>Chelicerata</taxon>
        <taxon>Arachnida</taxon>
        <taxon>Acari</taxon>
        <taxon>Acariformes</taxon>
        <taxon>Sarcoptiformes</taxon>
        <taxon>Astigmata</taxon>
        <taxon>Glycyphagoidea</taxon>
        <taxon>Echimyopodidae</taxon>
        <taxon>Blomia</taxon>
    </lineage>
</organism>
<keyword evidence="11" id="KW-0520">NAD</keyword>
<evidence type="ECO:0000313" key="19">
    <source>
        <dbReference type="EMBL" id="KAJ6216568.1"/>
    </source>
</evidence>
<evidence type="ECO:0000256" key="11">
    <source>
        <dbReference type="ARBA" id="ARBA00023027"/>
    </source>
</evidence>
<comment type="subunit">
    <text evidence="6">Homotetramer.</text>
</comment>
<dbReference type="FunFam" id="3.40.50.720:FF:000069">
    <property type="entry name" value="Inositol-3-phosphate synthase 1"/>
    <property type="match status" value="1"/>
</dbReference>
<evidence type="ECO:0000256" key="1">
    <source>
        <dbReference type="ARBA" id="ARBA00000113"/>
    </source>
</evidence>
<proteinExistence type="inferred from homology"/>
<evidence type="ECO:0000256" key="7">
    <source>
        <dbReference type="ARBA" id="ARBA00012125"/>
    </source>
</evidence>
<keyword evidence="13" id="KW-0594">Phospholipid biosynthesis</keyword>
<evidence type="ECO:0000259" key="18">
    <source>
        <dbReference type="Pfam" id="PF01658"/>
    </source>
</evidence>
<evidence type="ECO:0000256" key="15">
    <source>
        <dbReference type="ARBA" id="ARBA00023264"/>
    </source>
</evidence>
<keyword evidence="9" id="KW-0444">Lipid biosynthesis</keyword>
<dbReference type="GO" id="GO:0004512">
    <property type="term" value="F:inositol-3-phosphate synthase activity"/>
    <property type="evidence" value="ECO:0007669"/>
    <property type="project" value="UniProtKB-EC"/>
</dbReference>
<dbReference type="EC" id="5.5.1.4" evidence="7"/>
<evidence type="ECO:0000256" key="4">
    <source>
        <dbReference type="ARBA" id="ARBA00005117"/>
    </source>
</evidence>
<dbReference type="Gene3D" id="3.40.50.720">
    <property type="entry name" value="NAD(P)-binding Rossmann-like Domain"/>
    <property type="match status" value="2"/>
</dbReference>
<dbReference type="Proteomes" id="UP001142055">
    <property type="component" value="Chromosome 3"/>
</dbReference>
<dbReference type="SUPFAM" id="SSF51735">
    <property type="entry name" value="NAD(P)-binding Rossmann-fold domains"/>
    <property type="match status" value="1"/>
</dbReference>
<evidence type="ECO:0000256" key="14">
    <source>
        <dbReference type="ARBA" id="ARBA00023235"/>
    </source>
</evidence>
<keyword evidence="12" id="KW-0443">Lipid metabolism</keyword>
<evidence type="ECO:0000256" key="2">
    <source>
        <dbReference type="ARBA" id="ARBA00001911"/>
    </source>
</evidence>
<evidence type="ECO:0000256" key="9">
    <source>
        <dbReference type="ARBA" id="ARBA00022516"/>
    </source>
</evidence>
<reference evidence="19" key="1">
    <citation type="submission" date="2022-12" db="EMBL/GenBank/DDBJ databases">
        <title>Genome assemblies of Blomia tropicalis.</title>
        <authorList>
            <person name="Cui Y."/>
        </authorList>
    </citation>
    <scope>NUCLEOTIDE SEQUENCE</scope>
    <source>
        <tissue evidence="19">Adult mites</tissue>
    </source>
</reference>
<dbReference type="GO" id="GO:0008654">
    <property type="term" value="P:phospholipid biosynthetic process"/>
    <property type="evidence" value="ECO:0007669"/>
    <property type="project" value="UniProtKB-KW"/>
</dbReference>
<dbReference type="EMBL" id="JAPWDV010000003">
    <property type="protein sequence ID" value="KAJ6216568.1"/>
    <property type="molecule type" value="Genomic_DNA"/>
</dbReference>
<evidence type="ECO:0000256" key="5">
    <source>
        <dbReference type="ARBA" id="ARBA00010813"/>
    </source>
</evidence>
<evidence type="ECO:0000256" key="16">
    <source>
        <dbReference type="ARBA" id="ARBA00025559"/>
    </source>
</evidence>
<accession>A0A9Q0M0S0</accession>
<comment type="similarity">
    <text evidence="5">Belongs to the myo-inositol 1-phosphate synthase family.</text>
</comment>
<keyword evidence="10" id="KW-0398">Inositol biosynthesis</keyword>
<dbReference type="OMA" id="VYVPMKE"/>
<name>A0A9Q0M0S0_BLOTA</name>
<evidence type="ECO:0000256" key="8">
    <source>
        <dbReference type="ARBA" id="ARBA00022490"/>
    </source>
</evidence>
<keyword evidence="15" id="KW-1208">Phospholipid metabolism</keyword>
<evidence type="ECO:0000256" key="6">
    <source>
        <dbReference type="ARBA" id="ARBA00011881"/>
    </source>
</evidence>
<evidence type="ECO:0000256" key="13">
    <source>
        <dbReference type="ARBA" id="ARBA00023209"/>
    </source>
</evidence>
<dbReference type="PANTHER" id="PTHR11510">
    <property type="entry name" value="MYO-INOSITOL-1 PHOSPHATE SYNTHASE"/>
    <property type="match status" value="1"/>
</dbReference>
<evidence type="ECO:0000256" key="10">
    <source>
        <dbReference type="ARBA" id="ARBA00022550"/>
    </source>
</evidence>
<keyword evidence="8" id="KW-0963">Cytoplasm</keyword>